<dbReference type="InterPro" id="IPR006722">
    <property type="entry name" value="Sedlin"/>
</dbReference>
<evidence type="ECO:0000313" key="2">
    <source>
        <dbReference type="Proteomes" id="UP000275078"/>
    </source>
</evidence>
<accession>A0A3N4HWS0</accession>
<evidence type="ECO:0000313" key="1">
    <source>
        <dbReference type="EMBL" id="RPA77637.1"/>
    </source>
</evidence>
<reference evidence="1 2" key="1">
    <citation type="journal article" date="2018" name="Nat. Ecol. Evol.">
        <title>Pezizomycetes genomes reveal the molecular basis of ectomycorrhizal truffle lifestyle.</title>
        <authorList>
            <person name="Murat C."/>
            <person name="Payen T."/>
            <person name="Noel B."/>
            <person name="Kuo A."/>
            <person name="Morin E."/>
            <person name="Chen J."/>
            <person name="Kohler A."/>
            <person name="Krizsan K."/>
            <person name="Balestrini R."/>
            <person name="Da Silva C."/>
            <person name="Montanini B."/>
            <person name="Hainaut M."/>
            <person name="Levati E."/>
            <person name="Barry K.W."/>
            <person name="Belfiori B."/>
            <person name="Cichocki N."/>
            <person name="Clum A."/>
            <person name="Dockter R.B."/>
            <person name="Fauchery L."/>
            <person name="Guy J."/>
            <person name="Iotti M."/>
            <person name="Le Tacon F."/>
            <person name="Lindquist E.A."/>
            <person name="Lipzen A."/>
            <person name="Malagnac F."/>
            <person name="Mello A."/>
            <person name="Molinier V."/>
            <person name="Miyauchi S."/>
            <person name="Poulain J."/>
            <person name="Riccioni C."/>
            <person name="Rubini A."/>
            <person name="Sitrit Y."/>
            <person name="Splivallo R."/>
            <person name="Traeger S."/>
            <person name="Wang M."/>
            <person name="Zifcakova L."/>
            <person name="Wipf D."/>
            <person name="Zambonelli A."/>
            <person name="Paolocci F."/>
            <person name="Nowrousian M."/>
            <person name="Ottonello S."/>
            <person name="Baldrian P."/>
            <person name="Spatafora J.W."/>
            <person name="Henrissat B."/>
            <person name="Nagy L.G."/>
            <person name="Aury J.M."/>
            <person name="Wincker P."/>
            <person name="Grigoriev I.V."/>
            <person name="Bonfante P."/>
            <person name="Martin F.M."/>
        </authorList>
    </citation>
    <scope>NUCLEOTIDE SEQUENCE [LARGE SCALE GENOMIC DNA]</scope>
    <source>
        <strain evidence="1 2">RN42</strain>
    </source>
</reference>
<proteinExistence type="predicted"/>
<dbReference type="GO" id="GO:0006888">
    <property type="term" value="P:endoplasmic reticulum to Golgi vesicle-mediated transport"/>
    <property type="evidence" value="ECO:0007669"/>
    <property type="project" value="InterPro"/>
</dbReference>
<name>A0A3N4HWS0_ASCIM</name>
<gene>
    <name evidence="1" type="ORF">BJ508DRAFT_378782</name>
</gene>
<dbReference type="InterPro" id="IPR011012">
    <property type="entry name" value="Longin-like_dom_sf"/>
</dbReference>
<dbReference type="OrthoDB" id="18320at2759"/>
<dbReference type="GO" id="GO:0005737">
    <property type="term" value="C:cytoplasm"/>
    <property type="evidence" value="ECO:0007669"/>
    <property type="project" value="GOC"/>
</dbReference>
<dbReference type="STRING" id="1160509.A0A3N4HWS0"/>
<sequence>MPQISLISLISPLSSPLFLSLYPIAQSSNTSLLLTRSFQVHSTLDIFEARLPTKSADADFGLLYAVDENLALYGWLTNTGVRIVVGVDFGEVEGGQERERGMGVHEGELKPVFKAIQSAYVQLVCNPFHQLEDPNKPITSKRFANEMRRIAETWKPDLV</sequence>
<dbReference type="Proteomes" id="UP000275078">
    <property type="component" value="Unassembled WGS sequence"/>
</dbReference>
<keyword evidence="2" id="KW-1185">Reference proteome</keyword>
<dbReference type="SUPFAM" id="SSF64356">
    <property type="entry name" value="SNARE-like"/>
    <property type="match status" value="1"/>
</dbReference>
<organism evidence="1 2">
    <name type="scientific">Ascobolus immersus RN42</name>
    <dbReference type="NCBI Taxonomy" id="1160509"/>
    <lineage>
        <taxon>Eukaryota</taxon>
        <taxon>Fungi</taxon>
        <taxon>Dikarya</taxon>
        <taxon>Ascomycota</taxon>
        <taxon>Pezizomycotina</taxon>
        <taxon>Pezizomycetes</taxon>
        <taxon>Pezizales</taxon>
        <taxon>Ascobolaceae</taxon>
        <taxon>Ascobolus</taxon>
    </lineage>
</organism>
<protein>
    <submittedName>
        <fullName evidence="1">Snare-like protein</fullName>
    </submittedName>
</protein>
<dbReference type="PANTHER" id="PTHR12403">
    <property type="entry name" value="TRAFFICKING PROTEIN PARTICLE COMPLEX SUBUNIT 2"/>
    <property type="match status" value="1"/>
</dbReference>
<dbReference type="EMBL" id="ML119723">
    <property type="protein sequence ID" value="RPA77637.1"/>
    <property type="molecule type" value="Genomic_DNA"/>
</dbReference>
<dbReference type="Gene3D" id="3.30.450.70">
    <property type="match status" value="1"/>
</dbReference>
<dbReference type="Pfam" id="PF04628">
    <property type="entry name" value="Sedlin_N"/>
    <property type="match status" value="1"/>
</dbReference>
<dbReference type="AlphaFoldDB" id="A0A3N4HWS0"/>